<sequence length="548" mass="60566">MPSVARRVTLVVAGVWLVLVTGLSWWMSRYIMTERLSDLAASAEYDTRTTARIVDRLFTEMSSVANMVAHQSRVIQLATRYRVDPPDLASLTRQQRAAYFTRDPLVRSVGDFMNSLSSDLRYARIYMNNLSDDTVTASNWAEPDSIVGMIYRERRYLVDALQHGKGQMFGIARLNRTPSYFVSSRIEDADDVTQGSVTVKFDAPDMALYLAGQHIALIVNRQGRVTTSSSAPFMLRNVAALLPPDILQPPDGDEDIGKPMDIRAMTGPEQAGQWQIDGHLYLLRRQPLSDRTYQLLTLVSLDSLAPMRRQHFWVAGLVAALGLVLILLSGRVAGQMVLRRQEERYAANYDALTGLPNRRAILADLGQCFALAKRTRQSILVAFIDLDEFKTINDTYGHEIGDKFLVEVARRLSAGLHPGDVPGRWGGDEFIVIRLAAPSRPDAPDEAAAVMRRQLAPLLIGTYVFAGCSFDYPGASFGVATVDPSASSLQAALQEADRLMYADKQARRALRLRVTPRPSVRSEPVDLIAGRASRPESAGSASPPLSGR</sequence>
<dbReference type="PANTHER" id="PTHR45138:SF9">
    <property type="entry name" value="DIGUANYLATE CYCLASE DGCM-RELATED"/>
    <property type="match status" value="1"/>
</dbReference>
<keyword evidence="6" id="KW-0548">Nucleotidyltransferase</keyword>
<dbReference type="RefSeq" id="WP_037251168.1">
    <property type="nucleotide sequence ID" value="NZ_CBCSHT010000121.1"/>
</dbReference>
<dbReference type="Gene3D" id="3.30.450.20">
    <property type="entry name" value="PAS domain"/>
    <property type="match status" value="1"/>
</dbReference>
<comment type="catalytic activity">
    <reaction evidence="2">
        <text>2 GTP = 3',3'-c-di-GMP + 2 diphosphate</text>
        <dbReference type="Rhea" id="RHEA:24898"/>
        <dbReference type="ChEBI" id="CHEBI:33019"/>
        <dbReference type="ChEBI" id="CHEBI:37565"/>
        <dbReference type="ChEBI" id="CHEBI:58805"/>
        <dbReference type="EC" id="2.7.7.65"/>
    </reaction>
</comment>
<dbReference type="SUPFAM" id="SSF55073">
    <property type="entry name" value="Nucleotide cyclase"/>
    <property type="match status" value="1"/>
</dbReference>
<accession>A0A379MYR8</accession>
<dbReference type="CDD" id="cd01949">
    <property type="entry name" value="GGDEF"/>
    <property type="match status" value="1"/>
</dbReference>
<evidence type="ECO:0000256" key="1">
    <source>
        <dbReference type="ARBA" id="ARBA00012528"/>
    </source>
</evidence>
<dbReference type="OrthoDB" id="9793210at2"/>
<dbReference type="Proteomes" id="UP000254919">
    <property type="component" value="Unassembled WGS sequence"/>
</dbReference>
<dbReference type="InterPro" id="IPR050469">
    <property type="entry name" value="Diguanylate_Cyclase"/>
</dbReference>
<dbReference type="GO" id="GO:0043709">
    <property type="term" value="P:cell adhesion involved in single-species biofilm formation"/>
    <property type="evidence" value="ECO:0007669"/>
    <property type="project" value="TreeGrafter"/>
</dbReference>
<dbReference type="Gene3D" id="3.30.70.270">
    <property type="match status" value="1"/>
</dbReference>
<dbReference type="GO" id="GO:0005886">
    <property type="term" value="C:plasma membrane"/>
    <property type="evidence" value="ECO:0007669"/>
    <property type="project" value="TreeGrafter"/>
</dbReference>
<dbReference type="AlphaFoldDB" id="A0A379MYR8"/>
<dbReference type="InterPro" id="IPR029787">
    <property type="entry name" value="Nucleotide_cyclase"/>
</dbReference>
<reference evidence="6 7" key="1">
    <citation type="submission" date="2018-06" db="EMBL/GenBank/DDBJ databases">
        <authorList>
            <consortium name="Pathogen Informatics"/>
            <person name="Doyle S."/>
        </authorList>
    </citation>
    <scope>NUCLEOTIDE SEQUENCE [LARGE SCALE GENOMIC DNA]</scope>
    <source>
        <strain evidence="6 7">NCTC13291</strain>
    </source>
</reference>
<feature type="domain" description="GGDEF" evidence="5">
    <location>
        <begin position="377"/>
        <end position="516"/>
    </location>
</feature>
<dbReference type="GO" id="GO:0052621">
    <property type="term" value="F:diguanylate cyclase activity"/>
    <property type="evidence" value="ECO:0007669"/>
    <property type="project" value="UniProtKB-EC"/>
</dbReference>
<dbReference type="EMBL" id="UGVN01000001">
    <property type="protein sequence ID" value="SUE40095.1"/>
    <property type="molecule type" value="Genomic_DNA"/>
</dbReference>
<evidence type="ECO:0000256" key="4">
    <source>
        <dbReference type="SAM" id="Phobius"/>
    </source>
</evidence>
<evidence type="ECO:0000256" key="3">
    <source>
        <dbReference type="SAM" id="MobiDB-lite"/>
    </source>
</evidence>
<feature type="transmembrane region" description="Helical" evidence="4">
    <location>
        <begin position="312"/>
        <end position="334"/>
    </location>
</feature>
<proteinExistence type="predicted"/>
<protein>
    <recommendedName>
        <fullName evidence="1">diguanylate cyclase</fullName>
        <ecNumber evidence="1">2.7.7.65</ecNumber>
    </recommendedName>
</protein>
<name>A0A379MYR8_9PROT</name>
<dbReference type="SMART" id="SM00267">
    <property type="entry name" value="GGDEF"/>
    <property type="match status" value="1"/>
</dbReference>
<dbReference type="Pfam" id="PF00990">
    <property type="entry name" value="GGDEF"/>
    <property type="match status" value="1"/>
</dbReference>
<evidence type="ECO:0000259" key="5">
    <source>
        <dbReference type="PROSITE" id="PS50887"/>
    </source>
</evidence>
<gene>
    <name evidence="6" type="primary">yeaP</name>
    <name evidence="6" type="ORF">NCTC13291_01678</name>
</gene>
<evidence type="ECO:0000313" key="6">
    <source>
        <dbReference type="EMBL" id="SUE40095.1"/>
    </source>
</evidence>
<organism evidence="6 7">
    <name type="scientific">Roseomonas mucosa</name>
    <dbReference type="NCBI Taxonomy" id="207340"/>
    <lineage>
        <taxon>Bacteria</taxon>
        <taxon>Pseudomonadati</taxon>
        <taxon>Pseudomonadota</taxon>
        <taxon>Alphaproteobacteria</taxon>
        <taxon>Acetobacterales</taxon>
        <taxon>Roseomonadaceae</taxon>
        <taxon>Roseomonas</taxon>
    </lineage>
</organism>
<dbReference type="PROSITE" id="PS50887">
    <property type="entry name" value="GGDEF"/>
    <property type="match status" value="1"/>
</dbReference>
<evidence type="ECO:0000313" key="7">
    <source>
        <dbReference type="Proteomes" id="UP000254919"/>
    </source>
</evidence>
<dbReference type="GeneID" id="99632728"/>
<keyword evidence="4" id="KW-0472">Membrane</keyword>
<dbReference type="InterPro" id="IPR000160">
    <property type="entry name" value="GGDEF_dom"/>
</dbReference>
<evidence type="ECO:0000256" key="2">
    <source>
        <dbReference type="ARBA" id="ARBA00034247"/>
    </source>
</evidence>
<dbReference type="GO" id="GO:1902201">
    <property type="term" value="P:negative regulation of bacterial-type flagellum-dependent cell motility"/>
    <property type="evidence" value="ECO:0007669"/>
    <property type="project" value="TreeGrafter"/>
</dbReference>
<dbReference type="PANTHER" id="PTHR45138">
    <property type="entry name" value="REGULATORY COMPONENTS OF SENSORY TRANSDUCTION SYSTEM"/>
    <property type="match status" value="1"/>
</dbReference>
<feature type="region of interest" description="Disordered" evidence="3">
    <location>
        <begin position="519"/>
        <end position="548"/>
    </location>
</feature>
<dbReference type="EC" id="2.7.7.65" evidence="1"/>
<keyword evidence="4" id="KW-0812">Transmembrane</keyword>
<keyword evidence="6" id="KW-0808">Transferase</keyword>
<keyword evidence="4" id="KW-1133">Transmembrane helix</keyword>
<dbReference type="NCBIfam" id="TIGR00254">
    <property type="entry name" value="GGDEF"/>
    <property type="match status" value="1"/>
</dbReference>
<dbReference type="InterPro" id="IPR043128">
    <property type="entry name" value="Rev_trsase/Diguanyl_cyclase"/>
</dbReference>